<feature type="transmembrane region" description="Helical" evidence="6">
    <location>
        <begin position="447"/>
        <end position="470"/>
    </location>
</feature>
<sequence>MNVKIPLLSRYFSWLHNDAPESPVEIYPEVSDSFESSIPGVSIIGDLTGVPLLKFAVESGAQVVRKISAKRKTSRITPEQNSATAKTSAANSSVYDVLIVGAGPAGISAGIECKKLNYNFLILESNDPFHTVKSYPKAKPIFAEPEDLKTTSEVSIQNGTKESLLSDLQKALEKWKLPIRSGTTVSQIQKNESGFTVHTENGESFESQEVILAIGKSGDAKNLQIPGEDLPKVYHRLFDPKDFENEDVLVIGGGDSAVEAAIAISKYANSTKLSYRGKELVRPKSDNKDQFADLVASGKIDFLNESIVQEISDREVRLTNAGRFDSKTGSTDSKKNPVQDAHSQVIPNTSVLVQIGSRTPIEFLKRIGIRIQNQKNVWDWIGFAAMFLFANVVYFGKASFYGIETYGTIATTSLFALIGLGVPLTIRLFQKRKELLANGWSIFRNSYLLIAAVYFCLVYVGGKYFGFLFLGKQPGFHYTLLYSLTILTFGLRRMKVRPTRYIRKQTWTLILIQIFPLFLLPEIILPFLGQNGLLGGGNGFLLTQVFPYGAYWNAYGLILAWPLNMGIFYNTGITTFWLVYGLLQTFVVIPYLVYRFGKGAYCGWICSCGGLAETLGDETRTKMPHGKFANRLENSGQWILFFATIITLLKLSEIFLSPWFPITHVFGSIGDGGKKIYDLIVDLMLAGVVGVGSYFLLSGRVWCRFFCPLAALMHIYARFSRFRIFSEKKRCISCNICTKVCHQGIDVMSYANKGTPMDNVQCVRCSACVVNCPTDVLSFGEIK</sequence>
<dbReference type="Pfam" id="PF13738">
    <property type="entry name" value="Pyr_redox_3"/>
    <property type="match status" value="1"/>
</dbReference>
<keyword evidence="6" id="KW-0812">Transmembrane</keyword>
<keyword evidence="6" id="KW-1133">Transmembrane helix</keyword>
<evidence type="ECO:0000256" key="2">
    <source>
        <dbReference type="ARBA" id="ARBA00022723"/>
    </source>
</evidence>
<dbReference type="InterPro" id="IPR017900">
    <property type="entry name" value="4Fe4S_Fe_S_CS"/>
</dbReference>
<dbReference type="InterPro" id="IPR017896">
    <property type="entry name" value="4Fe4S_Fe-S-bd"/>
</dbReference>
<name>A0A6N4QXJ3_9LEPT</name>
<gene>
    <name evidence="8" type="ORF">EHQ83_14475</name>
</gene>
<evidence type="ECO:0000313" key="8">
    <source>
        <dbReference type="EMBL" id="TGL82029.1"/>
    </source>
</evidence>
<dbReference type="GO" id="GO:0016491">
    <property type="term" value="F:oxidoreductase activity"/>
    <property type="evidence" value="ECO:0007669"/>
    <property type="project" value="UniProtKB-KW"/>
</dbReference>
<dbReference type="GO" id="GO:0051536">
    <property type="term" value="F:iron-sulfur cluster binding"/>
    <property type="evidence" value="ECO:0007669"/>
    <property type="project" value="UniProtKB-KW"/>
</dbReference>
<protein>
    <submittedName>
        <fullName evidence="8">4Fe-4S binding protein</fullName>
    </submittedName>
</protein>
<evidence type="ECO:0000256" key="1">
    <source>
        <dbReference type="ARBA" id="ARBA00022630"/>
    </source>
</evidence>
<keyword evidence="4" id="KW-0408">Iron</keyword>
<dbReference type="Pfam" id="PF12801">
    <property type="entry name" value="Fer4_5"/>
    <property type="match status" value="2"/>
</dbReference>
<evidence type="ECO:0000256" key="3">
    <source>
        <dbReference type="ARBA" id="ARBA00023002"/>
    </source>
</evidence>
<keyword evidence="3" id="KW-0560">Oxidoreductase</keyword>
<accession>A0A6N4QXJ3</accession>
<dbReference type="PRINTS" id="PR00469">
    <property type="entry name" value="PNDRDTASEII"/>
</dbReference>
<keyword evidence="5" id="KW-0411">Iron-sulfur</keyword>
<dbReference type="Gene3D" id="3.30.70.20">
    <property type="match status" value="1"/>
</dbReference>
<keyword evidence="1" id="KW-0285">Flavoprotein</keyword>
<dbReference type="Proteomes" id="UP000297613">
    <property type="component" value="Unassembled WGS sequence"/>
</dbReference>
<dbReference type="PROSITE" id="PS00198">
    <property type="entry name" value="4FE4S_FER_1"/>
    <property type="match status" value="1"/>
</dbReference>
<dbReference type="Gene3D" id="3.50.50.60">
    <property type="entry name" value="FAD/NAD(P)-binding domain"/>
    <property type="match status" value="2"/>
</dbReference>
<evidence type="ECO:0000256" key="4">
    <source>
        <dbReference type="ARBA" id="ARBA00023004"/>
    </source>
</evidence>
<dbReference type="AlphaFoldDB" id="A0A6N4QXJ3"/>
<feature type="transmembrane region" description="Helical" evidence="6">
    <location>
        <begin position="638"/>
        <end position="656"/>
    </location>
</feature>
<feature type="transmembrane region" description="Helical" evidence="6">
    <location>
        <begin position="377"/>
        <end position="394"/>
    </location>
</feature>
<dbReference type="PROSITE" id="PS51379">
    <property type="entry name" value="4FE4S_FER_2"/>
    <property type="match status" value="2"/>
</dbReference>
<dbReference type="SUPFAM" id="SSF54862">
    <property type="entry name" value="4Fe-4S ferredoxins"/>
    <property type="match status" value="1"/>
</dbReference>
<dbReference type="InterPro" id="IPR050097">
    <property type="entry name" value="Ferredoxin-NADP_redctase_2"/>
</dbReference>
<dbReference type="EMBL" id="RQGM01000059">
    <property type="protein sequence ID" value="TGL82029.1"/>
    <property type="molecule type" value="Genomic_DNA"/>
</dbReference>
<dbReference type="PRINTS" id="PR00368">
    <property type="entry name" value="FADPNR"/>
</dbReference>
<feature type="transmembrane region" description="Helical" evidence="6">
    <location>
        <begin position="676"/>
        <end position="695"/>
    </location>
</feature>
<evidence type="ECO:0000313" key="9">
    <source>
        <dbReference type="Proteomes" id="UP000297613"/>
    </source>
</evidence>
<dbReference type="PANTHER" id="PTHR48105">
    <property type="entry name" value="THIOREDOXIN REDUCTASE 1-RELATED-RELATED"/>
    <property type="match status" value="1"/>
</dbReference>
<evidence type="ECO:0000256" key="5">
    <source>
        <dbReference type="ARBA" id="ARBA00023014"/>
    </source>
</evidence>
<feature type="transmembrane region" description="Helical" evidence="6">
    <location>
        <begin position="576"/>
        <end position="594"/>
    </location>
</feature>
<keyword evidence="6" id="KW-0472">Membrane</keyword>
<feature type="transmembrane region" description="Helical" evidence="6">
    <location>
        <begin position="476"/>
        <end position="494"/>
    </location>
</feature>
<keyword evidence="2" id="KW-0479">Metal-binding</keyword>
<reference evidence="8 9" key="1">
    <citation type="journal article" date="2019" name="PLoS Negl. Trop. Dis.">
        <title>Revisiting the worldwide diversity of Leptospira species in the environment.</title>
        <authorList>
            <person name="Vincent A.T."/>
            <person name="Schiettekatte O."/>
            <person name="Bourhy P."/>
            <person name="Veyrier F.J."/>
            <person name="Picardeau M."/>
        </authorList>
    </citation>
    <scope>NUCLEOTIDE SEQUENCE [LARGE SCALE GENOMIC DNA]</scope>
    <source>
        <strain evidence="8 9">201702445</strain>
    </source>
</reference>
<feature type="domain" description="4Fe-4S ferredoxin-type" evidence="7">
    <location>
        <begin position="753"/>
        <end position="782"/>
    </location>
</feature>
<dbReference type="InterPro" id="IPR036188">
    <property type="entry name" value="FAD/NAD-bd_sf"/>
</dbReference>
<feature type="domain" description="4Fe-4S ferredoxin-type" evidence="7">
    <location>
        <begin position="722"/>
        <end position="751"/>
    </location>
</feature>
<feature type="transmembrane region" description="Helical" evidence="6">
    <location>
        <begin position="406"/>
        <end position="426"/>
    </location>
</feature>
<feature type="transmembrane region" description="Helical" evidence="6">
    <location>
        <begin position="506"/>
        <end position="528"/>
    </location>
</feature>
<dbReference type="RefSeq" id="WP_135568748.1">
    <property type="nucleotide sequence ID" value="NZ_RQGK01000049.1"/>
</dbReference>
<organism evidence="8 9">
    <name type="scientific">Leptospira yasudae</name>
    <dbReference type="NCBI Taxonomy" id="2202201"/>
    <lineage>
        <taxon>Bacteria</taxon>
        <taxon>Pseudomonadati</taxon>
        <taxon>Spirochaetota</taxon>
        <taxon>Spirochaetia</taxon>
        <taxon>Leptospirales</taxon>
        <taxon>Leptospiraceae</taxon>
        <taxon>Leptospira</taxon>
    </lineage>
</organism>
<dbReference type="SUPFAM" id="SSF51905">
    <property type="entry name" value="FAD/NAD(P)-binding domain"/>
    <property type="match status" value="2"/>
</dbReference>
<dbReference type="GO" id="GO:0046872">
    <property type="term" value="F:metal ion binding"/>
    <property type="evidence" value="ECO:0007669"/>
    <property type="project" value="UniProtKB-KW"/>
</dbReference>
<comment type="caution">
    <text evidence="8">The sequence shown here is derived from an EMBL/GenBank/DDBJ whole genome shotgun (WGS) entry which is preliminary data.</text>
</comment>
<proteinExistence type="predicted"/>
<evidence type="ECO:0000259" key="7">
    <source>
        <dbReference type="PROSITE" id="PS51379"/>
    </source>
</evidence>
<dbReference type="Pfam" id="PF13187">
    <property type="entry name" value="Fer4_9"/>
    <property type="match status" value="1"/>
</dbReference>
<evidence type="ECO:0000256" key="6">
    <source>
        <dbReference type="SAM" id="Phobius"/>
    </source>
</evidence>